<keyword evidence="1" id="KW-0732">Signal</keyword>
<dbReference type="RefSeq" id="WP_025909455.1">
    <property type="nucleotide sequence ID" value="NZ_KQ758722.1"/>
</dbReference>
<reference evidence="2 3" key="1">
    <citation type="submission" date="2015-11" db="EMBL/GenBank/DDBJ databases">
        <title>Bacillus caseinolyticus sp nov.</title>
        <authorList>
            <person name="Dastager S.G."/>
            <person name="Mawlankar R."/>
        </authorList>
    </citation>
    <scope>NUCLEOTIDE SEQUENCE [LARGE SCALE GENOMIC DNA]</scope>
    <source>
        <strain evidence="2 3">SGD-V-76</strain>
    </source>
</reference>
<dbReference type="EMBL" id="LNQP01000108">
    <property type="protein sequence ID" value="KSU86177.1"/>
    <property type="molecule type" value="Genomic_DNA"/>
</dbReference>
<accession>A0A0V8JGS0</accession>
<proteinExistence type="predicted"/>
<feature type="chain" id="PRO_5006893946" evidence="1">
    <location>
        <begin position="29"/>
        <end position="68"/>
    </location>
</feature>
<keyword evidence="3" id="KW-1185">Reference proteome</keyword>
<evidence type="ECO:0000313" key="3">
    <source>
        <dbReference type="Proteomes" id="UP000053681"/>
    </source>
</evidence>
<gene>
    <name evidence="2" type="ORF">AS180_20125</name>
</gene>
<sequence>MKKLFKVIGLVLLVFSLSVGVGQISASAAEKCYSDDIKCASASMTYGKQQYVASKSVYYRGLATYPSS</sequence>
<organism evidence="2 3">
    <name type="scientific">Priestia veravalensis</name>
    <dbReference type="NCBI Taxonomy" id="1414648"/>
    <lineage>
        <taxon>Bacteria</taxon>
        <taxon>Bacillati</taxon>
        <taxon>Bacillota</taxon>
        <taxon>Bacilli</taxon>
        <taxon>Bacillales</taxon>
        <taxon>Bacillaceae</taxon>
        <taxon>Priestia</taxon>
    </lineage>
</organism>
<name>A0A0V8JGS0_9BACI</name>
<dbReference type="AlphaFoldDB" id="A0A0V8JGS0"/>
<evidence type="ECO:0000256" key="1">
    <source>
        <dbReference type="SAM" id="SignalP"/>
    </source>
</evidence>
<protein>
    <submittedName>
        <fullName evidence="2">Uncharacterized protein</fullName>
    </submittedName>
</protein>
<dbReference type="Proteomes" id="UP000053681">
    <property type="component" value="Unassembled WGS sequence"/>
</dbReference>
<comment type="caution">
    <text evidence="2">The sequence shown here is derived from an EMBL/GenBank/DDBJ whole genome shotgun (WGS) entry which is preliminary data.</text>
</comment>
<evidence type="ECO:0000313" key="2">
    <source>
        <dbReference type="EMBL" id="KSU86177.1"/>
    </source>
</evidence>
<feature type="signal peptide" evidence="1">
    <location>
        <begin position="1"/>
        <end position="28"/>
    </location>
</feature>